<keyword evidence="6 10" id="KW-0378">Hydrolase</keyword>
<evidence type="ECO:0000259" key="13">
    <source>
        <dbReference type="SMART" id="SM00477"/>
    </source>
</evidence>
<dbReference type="InterPro" id="IPR044925">
    <property type="entry name" value="His-Me_finger_sf"/>
</dbReference>
<dbReference type="PROSITE" id="PS01070">
    <property type="entry name" value="NUCLEASE_NON_SPEC"/>
    <property type="match status" value="1"/>
</dbReference>
<name>A0A485L5C5_9STRA</name>
<keyword evidence="12" id="KW-0732">Signal</keyword>
<dbReference type="OrthoDB" id="71144at2759"/>
<evidence type="ECO:0000256" key="2">
    <source>
        <dbReference type="ARBA" id="ARBA00010052"/>
    </source>
</evidence>
<organism evidence="16 17">
    <name type="scientific">Aphanomyces stellatus</name>
    <dbReference type="NCBI Taxonomy" id="120398"/>
    <lineage>
        <taxon>Eukaryota</taxon>
        <taxon>Sar</taxon>
        <taxon>Stramenopiles</taxon>
        <taxon>Oomycota</taxon>
        <taxon>Saprolegniomycetes</taxon>
        <taxon>Saprolegniales</taxon>
        <taxon>Verrucalvaceae</taxon>
        <taxon>Aphanomyces</taxon>
    </lineage>
</organism>
<feature type="signal peptide" evidence="12">
    <location>
        <begin position="1"/>
        <end position="19"/>
    </location>
</feature>
<gene>
    <name evidence="16" type="primary">Aste57867_15954</name>
    <name evidence="15" type="ORF">As57867_015898</name>
    <name evidence="16" type="ORF">ASTE57867_15954</name>
</gene>
<dbReference type="GO" id="GO:0046872">
    <property type="term" value="F:metal ion binding"/>
    <property type="evidence" value="ECO:0007669"/>
    <property type="project" value="UniProtKB-KW"/>
</dbReference>
<feature type="binding site" evidence="9">
    <location>
        <position position="160"/>
    </location>
    <ligand>
        <name>Mg(2+)</name>
        <dbReference type="ChEBI" id="CHEBI:18420"/>
        <note>catalytic</note>
    </ligand>
</feature>
<evidence type="ECO:0000256" key="6">
    <source>
        <dbReference type="ARBA" id="ARBA00022801"/>
    </source>
</evidence>
<reference evidence="15" key="2">
    <citation type="submission" date="2019-06" db="EMBL/GenBank/DDBJ databases">
        <title>Genomics analysis of Aphanomyces spp. identifies a new class of oomycete effector associated with host adaptation.</title>
        <authorList>
            <person name="Gaulin E."/>
        </authorList>
    </citation>
    <scope>NUCLEOTIDE SEQUENCE</scope>
    <source>
        <strain evidence="15">CBS 578.67</strain>
    </source>
</reference>
<keyword evidence="3 10" id="KW-0540">Nuclease</keyword>
<dbReference type="Gene3D" id="3.40.570.10">
    <property type="entry name" value="Extracellular Endonuclease, subunit A"/>
    <property type="match status" value="1"/>
</dbReference>
<comment type="cofactor">
    <cofactor evidence="1 10">
        <name>Mg(2+)</name>
        <dbReference type="ChEBI" id="CHEBI:18420"/>
    </cofactor>
</comment>
<dbReference type="InterPro" id="IPR040255">
    <property type="entry name" value="Non-specific_endonuclease"/>
</dbReference>
<evidence type="ECO:0000313" key="15">
    <source>
        <dbReference type="EMBL" id="KAF0693031.1"/>
    </source>
</evidence>
<comment type="similarity">
    <text evidence="2 10">Belongs to the DNA/RNA non-specific endonuclease family.</text>
</comment>
<evidence type="ECO:0000256" key="11">
    <source>
        <dbReference type="SAM" id="MobiDB-lite"/>
    </source>
</evidence>
<dbReference type="SMART" id="SM00892">
    <property type="entry name" value="Endonuclease_NS"/>
    <property type="match status" value="1"/>
</dbReference>
<dbReference type="InterPro" id="IPR020821">
    <property type="entry name" value="ENPP1-3/EXOG-like_nuc-like"/>
</dbReference>
<dbReference type="GO" id="GO:0004519">
    <property type="term" value="F:endonuclease activity"/>
    <property type="evidence" value="ECO:0007669"/>
    <property type="project" value="UniProtKB-UniRule"/>
</dbReference>
<feature type="chain" id="PRO_5033827272" description="Endonuclease" evidence="12">
    <location>
        <begin position="20"/>
        <end position="283"/>
    </location>
</feature>
<evidence type="ECO:0000256" key="5">
    <source>
        <dbReference type="ARBA" id="ARBA00022759"/>
    </source>
</evidence>
<evidence type="ECO:0000259" key="14">
    <source>
        <dbReference type="SMART" id="SM00892"/>
    </source>
</evidence>
<sequence>MNLRLALLALTCALATVDATRKTTTRRPTATPEPTPEPETPAPVVTPAPGKTTPSPSPVSNAFYVHHDGYSLLFNCAERTAERWNYTLTTDKKAAARPPDFYFDPDVSSDCQQLTTKTYTAQAGFDRGHLVASAHMTDSTDQRHQSHYITNVVPQVSSFNRGIWERGESIEACYRNLNRIYTWGGIVYTDPSNDYFVESHGIKTPDFWWKVILTKDDQTGADKIISWYIPNTDNLGPLDDYIVSVREIEARVNDNLGPIPVPDSLKDVKAAASWPLPADCGRH</sequence>
<dbReference type="InterPro" id="IPR044929">
    <property type="entry name" value="DNA/RNA_non-sp_Endonuclease_sf"/>
</dbReference>
<feature type="domain" description="DNA/RNA non-specific endonuclease/pyrophosphatase/phosphodiesterase" evidence="14">
    <location>
        <begin position="66"/>
        <end position="268"/>
    </location>
</feature>
<keyword evidence="17" id="KW-1185">Reference proteome</keyword>
<dbReference type="SMART" id="SM00477">
    <property type="entry name" value="NUC"/>
    <property type="match status" value="1"/>
</dbReference>
<proteinExistence type="inferred from homology"/>
<keyword evidence="4 9" id="KW-0479">Metal-binding</keyword>
<dbReference type="AlphaFoldDB" id="A0A485L5C5"/>
<feature type="region of interest" description="Disordered" evidence="11">
    <location>
        <begin position="20"/>
        <end position="56"/>
    </location>
</feature>
<dbReference type="Proteomes" id="UP000332933">
    <property type="component" value="Unassembled WGS sequence"/>
</dbReference>
<evidence type="ECO:0000313" key="16">
    <source>
        <dbReference type="EMBL" id="VFT92739.1"/>
    </source>
</evidence>
<dbReference type="PANTHER" id="PTHR13966:SF5">
    <property type="entry name" value="ENDONUCLEASE G, MITOCHONDRIAL"/>
    <property type="match status" value="1"/>
</dbReference>
<dbReference type="Pfam" id="PF01223">
    <property type="entry name" value="Endonuclease_NS"/>
    <property type="match status" value="1"/>
</dbReference>
<evidence type="ECO:0000256" key="12">
    <source>
        <dbReference type="SAM" id="SignalP"/>
    </source>
</evidence>
<evidence type="ECO:0000256" key="8">
    <source>
        <dbReference type="PIRSR" id="PIRSR640255-1"/>
    </source>
</evidence>
<evidence type="ECO:0000256" key="9">
    <source>
        <dbReference type="PIRSR" id="PIRSR640255-2"/>
    </source>
</evidence>
<feature type="compositionally biased region" description="Pro residues" evidence="11">
    <location>
        <begin position="31"/>
        <end position="46"/>
    </location>
</feature>
<feature type="active site" description="Proton acceptor" evidence="8">
    <location>
        <position position="129"/>
    </location>
</feature>
<protein>
    <recommendedName>
        <fullName evidence="10">Endonuclease</fullName>
        <ecNumber evidence="10">3.1.30.-</ecNumber>
    </recommendedName>
</protein>
<accession>A0A485L5C5</accession>
<evidence type="ECO:0000256" key="1">
    <source>
        <dbReference type="ARBA" id="ARBA00001946"/>
    </source>
</evidence>
<evidence type="ECO:0000313" key="17">
    <source>
        <dbReference type="Proteomes" id="UP000332933"/>
    </source>
</evidence>
<dbReference type="EC" id="3.1.30.-" evidence="10"/>
<reference evidence="16 17" key="1">
    <citation type="submission" date="2019-03" db="EMBL/GenBank/DDBJ databases">
        <authorList>
            <person name="Gaulin E."/>
            <person name="Dumas B."/>
        </authorList>
    </citation>
    <scope>NUCLEOTIDE SEQUENCE [LARGE SCALE GENOMIC DNA]</scope>
    <source>
        <strain evidence="16">CBS 568.67</strain>
    </source>
</reference>
<keyword evidence="5 10" id="KW-0255">Endonuclease</keyword>
<evidence type="ECO:0000256" key="3">
    <source>
        <dbReference type="ARBA" id="ARBA00022722"/>
    </source>
</evidence>
<keyword evidence="7" id="KW-0460">Magnesium</keyword>
<feature type="domain" description="ENPP1-3/EXOG-like endonuclease/phosphodiesterase" evidence="13">
    <location>
        <begin position="67"/>
        <end position="256"/>
    </location>
</feature>
<dbReference type="PANTHER" id="PTHR13966">
    <property type="entry name" value="ENDONUCLEASE RELATED"/>
    <property type="match status" value="1"/>
</dbReference>
<evidence type="ECO:0000256" key="10">
    <source>
        <dbReference type="RuleBase" id="RU366055"/>
    </source>
</evidence>
<dbReference type="InterPro" id="IPR018524">
    <property type="entry name" value="DNA/RNA_endonuclease_AS"/>
</dbReference>
<dbReference type="SUPFAM" id="SSF54060">
    <property type="entry name" value="His-Me finger endonucleases"/>
    <property type="match status" value="1"/>
</dbReference>
<dbReference type="GO" id="GO:0003676">
    <property type="term" value="F:nucleic acid binding"/>
    <property type="evidence" value="ECO:0007669"/>
    <property type="project" value="InterPro"/>
</dbReference>
<dbReference type="GO" id="GO:0016787">
    <property type="term" value="F:hydrolase activity"/>
    <property type="evidence" value="ECO:0007669"/>
    <property type="project" value="UniProtKB-KW"/>
</dbReference>
<evidence type="ECO:0000256" key="7">
    <source>
        <dbReference type="ARBA" id="ARBA00022842"/>
    </source>
</evidence>
<dbReference type="EMBL" id="VJMH01005777">
    <property type="protein sequence ID" value="KAF0693031.1"/>
    <property type="molecule type" value="Genomic_DNA"/>
</dbReference>
<dbReference type="EMBL" id="CAADRA010005798">
    <property type="protein sequence ID" value="VFT92739.1"/>
    <property type="molecule type" value="Genomic_DNA"/>
</dbReference>
<dbReference type="InterPro" id="IPR001604">
    <property type="entry name" value="Endo_G_ENPP1-like_dom"/>
</dbReference>
<evidence type="ECO:0000256" key="4">
    <source>
        <dbReference type="ARBA" id="ARBA00022723"/>
    </source>
</evidence>